<protein>
    <submittedName>
        <fullName evidence="6">Katanin p80 WD40 repeat-containing subunit B1</fullName>
    </submittedName>
</protein>
<feature type="repeat" description="WD" evidence="5">
    <location>
        <begin position="196"/>
        <end position="227"/>
    </location>
</feature>
<dbReference type="EMBL" id="JAOPGA020000861">
    <property type="protein sequence ID" value="KAL0482483.1"/>
    <property type="molecule type" value="Genomic_DNA"/>
</dbReference>
<dbReference type="SMART" id="SM00320">
    <property type="entry name" value="WD40"/>
    <property type="match status" value="3"/>
</dbReference>
<dbReference type="AlphaFoldDB" id="A0AAW2Z0B3"/>
<evidence type="ECO:0000256" key="2">
    <source>
        <dbReference type="ARBA" id="ARBA00022574"/>
    </source>
</evidence>
<keyword evidence="2 5" id="KW-0853">WD repeat</keyword>
<comment type="subcellular location">
    <subcellularLocation>
        <location evidence="1">Nucleus</location>
    </subcellularLocation>
</comment>
<dbReference type="PANTHER" id="PTHR19848:SF0">
    <property type="entry name" value="NOTCHLESS PROTEIN HOMOLOG 1"/>
    <property type="match status" value="1"/>
</dbReference>
<accession>A0AAW2Z0B3</accession>
<evidence type="ECO:0000256" key="1">
    <source>
        <dbReference type="ARBA" id="ARBA00004123"/>
    </source>
</evidence>
<dbReference type="InterPro" id="IPR001680">
    <property type="entry name" value="WD40_rpt"/>
</dbReference>
<evidence type="ECO:0000313" key="6">
    <source>
        <dbReference type="EMBL" id="KAL0482483.1"/>
    </source>
</evidence>
<dbReference type="InterPro" id="IPR015943">
    <property type="entry name" value="WD40/YVTN_repeat-like_dom_sf"/>
</dbReference>
<keyword evidence="7" id="KW-1185">Reference proteome</keyword>
<dbReference type="Gene3D" id="2.130.10.10">
    <property type="entry name" value="YVTN repeat-like/Quinoprotein amine dehydrogenase"/>
    <property type="match status" value="2"/>
</dbReference>
<dbReference type="SUPFAM" id="SSF50978">
    <property type="entry name" value="WD40 repeat-like"/>
    <property type="match status" value="1"/>
</dbReference>
<dbReference type="Proteomes" id="UP001431209">
    <property type="component" value="Unassembled WGS sequence"/>
</dbReference>
<reference evidence="6 7" key="1">
    <citation type="submission" date="2024-03" db="EMBL/GenBank/DDBJ databases">
        <title>The Acrasis kona genome and developmental transcriptomes reveal deep origins of eukaryotic multicellular pathways.</title>
        <authorList>
            <person name="Sheikh S."/>
            <person name="Fu C.-J."/>
            <person name="Brown M.W."/>
            <person name="Baldauf S.L."/>
        </authorList>
    </citation>
    <scope>NUCLEOTIDE SEQUENCE [LARGE SCALE GENOMIC DNA]</scope>
    <source>
        <strain evidence="6 7">ATCC MYA-3509</strain>
    </source>
</reference>
<gene>
    <name evidence="6" type="ORF">AKO1_011158</name>
</gene>
<evidence type="ECO:0000256" key="3">
    <source>
        <dbReference type="ARBA" id="ARBA00022737"/>
    </source>
</evidence>
<dbReference type="PANTHER" id="PTHR19848">
    <property type="entry name" value="WD40 REPEAT PROTEIN"/>
    <property type="match status" value="1"/>
</dbReference>
<proteinExistence type="predicted"/>
<evidence type="ECO:0000256" key="4">
    <source>
        <dbReference type="ARBA" id="ARBA00023242"/>
    </source>
</evidence>
<dbReference type="GO" id="GO:0000027">
    <property type="term" value="P:ribosomal large subunit assembly"/>
    <property type="evidence" value="ECO:0007669"/>
    <property type="project" value="TreeGrafter"/>
</dbReference>
<dbReference type="Pfam" id="PF00400">
    <property type="entry name" value="WD40"/>
    <property type="match status" value="2"/>
</dbReference>
<comment type="caution">
    <text evidence="6">The sequence shown here is derived from an EMBL/GenBank/DDBJ whole genome shotgun (WGS) entry which is preliminary data.</text>
</comment>
<name>A0AAW2Z0B3_9EUKA</name>
<dbReference type="PROSITE" id="PS50082">
    <property type="entry name" value="WD_REPEATS_2"/>
    <property type="match status" value="1"/>
</dbReference>
<organism evidence="6 7">
    <name type="scientific">Acrasis kona</name>
    <dbReference type="NCBI Taxonomy" id="1008807"/>
    <lineage>
        <taxon>Eukaryota</taxon>
        <taxon>Discoba</taxon>
        <taxon>Heterolobosea</taxon>
        <taxon>Tetramitia</taxon>
        <taxon>Eutetramitia</taxon>
        <taxon>Acrasidae</taxon>
        <taxon>Acrasis</taxon>
    </lineage>
</organism>
<keyword evidence="4" id="KW-0539">Nucleus</keyword>
<dbReference type="GO" id="GO:0005730">
    <property type="term" value="C:nucleolus"/>
    <property type="evidence" value="ECO:0007669"/>
    <property type="project" value="TreeGrafter"/>
</dbReference>
<dbReference type="InterPro" id="IPR036322">
    <property type="entry name" value="WD40_repeat_dom_sf"/>
</dbReference>
<keyword evidence="3" id="KW-0677">Repeat</keyword>
<evidence type="ECO:0000313" key="7">
    <source>
        <dbReference type="Proteomes" id="UP001431209"/>
    </source>
</evidence>
<evidence type="ECO:0000256" key="5">
    <source>
        <dbReference type="PROSITE-ProRule" id="PRU00221"/>
    </source>
</evidence>
<sequence>MSEVSYSVHDHLRQTRQLIHAHAQSISKSRISSIIRSKALCWAIVHDDFVAVASEDIYIYKISDGSLIRVIKVTYNSIHSMVALGDSLLICFYASTNCFRIFDWRLGELTATIICNVCGVDPLHKNMLVYNNRYMISNGQKLGLWDLKTCRVSVLTKLRHVTCLEYGFEDDSFLCGMSNGSLRVASLQGFFYGCTTESHAGAVSCITLISKNKFASAGRDSFVYVWDSQLNLCRKIKTHYNLVTCLSPISGDYFCTASGDSKICVWDSISGEFVCAIHEYSAKSLEVAIACKGTRLLSMYENTAYVWDLDVDSLRMCLHKQRLLSHAIDGDGAYKDISITTVH</sequence>